<dbReference type="KEGG" id="gtt:GUITHDRAFT_165588"/>
<keyword evidence="3 7" id="KW-0067">ATP-binding</keyword>
<dbReference type="GO" id="GO:0000146">
    <property type="term" value="F:microfilament motor activity"/>
    <property type="evidence" value="ECO:0007669"/>
    <property type="project" value="TreeGrafter"/>
</dbReference>
<keyword evidence="6 7" id="KW-0009">Actin-binding</keyword>
<accession>L1IM39</accession>
<dbReference type="Gene3D" id="1.20.120.720">
    <property type="entry name" value="Myosin VI head, motor domain, U50 subdomain"/>
    <property type="match status" value="1"/>
</dbReference>
<evidence type="ECO:0000313" key="10">
    <source>
        <dbReference type="EMBL" id="EKX36969.1"/>
    </source>
</evidence>
<keyword evidence="12" id="KW-1185">Reference proteome</keyword>
<dbReference type="eggNOG" id="KOG0160">
    <property type="taxonomic scope" value="Eukaryota"/>
</dbReference>
<comment type="similarity">
    <text evidence="7">Belongs to the TRAFAC class myosin-kinesin ATPase superfamily. Myosin family.</text>
</comment>
<dbReference type="PRINTS" id="PR00193">
    <property type="entry name" value="MYOSINHEAVY"/>
</dbReference>
<dbReference type="EMBL" id="JH993065">
    <property type="protein sequence ID" value="EKX36969.1"/>
    <property type="molecule type" value="Genomic_DNA"/>
</dbReference>
<comment type="subcellular location">
    <subcellularLocation>
        <location evidence="1">Plastid</location>
        <location evidence="1">Chloroplast</location>
    </subcellularLocation>
</comment>
<dbReference type="EnsemblProtists" id="EKX36969">
    <property type="protein sequence ID" value="EKX36969"/>
    <property type="gene ID" value="GUITHDRAFT_165588"/>
</dbReference>
<feature type="domain" description="Myosin motor" evidence="9">
    <location>
        <begin position="66"/>
        <end position="790"/>
    </location>
</feature>
<dbReference type="STRING" id="905079.L1IM39"/>
<dbReference type="Proteomes" id="UP000011087">
    <property type="component" value="Unassembled WGS sequence"/>
</dbReference>
<reference evidence="12" key="2">
    <citation type="submission" date="2012-11" db="EMBL/GenBank/DDBJ databases">
        <authorList>
            <person name="Kuo A."/>
            <person name="Curtis B.A."/>
            <person name="Tanifuji G."/>
            <person name="Burki F."/>
            <person name="Gruber A."/>
            <person name="Irimia M."/>
            <person name="Maruyama S."/>
            <person name="Arias M.C."/>
            <person name="Ball S.G."/>
            <person name="Gile G.H."/>
            <person name="Hirakawa Y."/>
            <person name="Hopkins J.F."/>
            <person name="Rensing S.A."/>
            <person name="Schmutz J."/>
            <person name="Symeonidi A."/>
            <person name="Elias M."/>
            <person name="Eveleigh R.J."/>
            <person name="Herman E.K."/>
            <person name="Klute M.J."/>
            <person name="Nakayama T."/>
            <person name="Obornik M."/>
            <person name="Reyes-Prieto A."/>
            <person name="Armbrust E.V."/>
            <person name="Aves S.J."/>
            <person name="Beiko R.G."/>
            <person name="Coutinho P."/>
            <person name="Dacks J.B."/>
            <person name="Durnford D.G."/>
            <person name="Fast N.M."/>
            <person name="Green B.R."/>
            <person name="Grisdale C."/>
            <person name="Hempe F."/>
            <person name="Henrissat B."/>
            <person name="Hoppner M.P."/>
            <person name="Ishida K.-I."/>
            <person name="Kim E."/>
            <person name="Koreny L."/>
            <person name="Kroth P.G."/>
            <person name="Liu Y."/>
            <person name="Malik S.-B."/>
            <person name="Maier U.G."/>
            <person name="McRose D."/>
            <person name="Mock T."/>
            <person name="Neilson J.A."/>
            <person name="Onodera N.T."/>
            <person name="Poole A.M."/>
            <person name="Pritham E.J."/>
            <person name="Richards T.A."/>
            <person name="Rocap G."/>
            <person name="Roy S.W."/>
            <person name="Sarai C."/>
            <person name="Schaack S."/>
            <person name="Shirato S."/>
            <person name="Slamovits C.H."/>
            <person name="Spencer D.F."/>
            <person name="Suzuki S."/>
            <person name="Worden A.Z."/>
            <person name="Zauner S."/>
            <person name="Barry K."/>
            <person name="Bell C."/>
            <person name="Bharti A.K."/>
            <person name="Crow J.A."/>
            <person name="Grimwood J."/>
            <person name="Kramer R."/>
            <person name="Lindquist E."/>
            <person name="Lucas S."/>
            <person name="Salamov A."/>
            <person name="McFadden G.I."/>
            <person name="Lane C.E."/>
            <person name="Keeling P.J."/>
            <person name="Gray M.W."/>
            <person name="Grigoriev I.V."/>
            <person name="Archibald J.M."/>
        </authorList>
    </citation>
    <scope>NUCLEOTIDE SEQUENCE</scope>
    <source>
        <strain evidence="12">CCMP2712</strain>
    </source>
</reference>
<feature type="compositionally biased region" description="Basic and acidic residues" evidence="8">
    <location>
        <begin position="621"/>
        <end position="636"/>
    </location>
</feature>
<feature type="compositionally biased region" description="Basic and acidic residues" evidence="8">
    <location>
        <begin position="803"/>
        <end position="824"/>
    </location>
</feature>
<name>L1IM39_GUITC</name>
<dbReference type="Pfam" id="PF00063">
    <property type="entry name" value="Myosin_head"/>
    <property type="match status" value="1"/>
</dbReference>
<evidence type="ECO:0000256" key="4">
    <source>
        <dbReference type="ARBA" id="ARBA00023123"/>
    </source>
</evidence>
<reference evidence="11" key="3">
    <citation type="submission" date="2015-06" db="UniProtKB">
        <authorList>
            <consortium name="EnsemblProtists"/>
        </authorList>
    </citation>
    <scope>IDENTIFICATION</scope>
</reference>
<evidence type="ECO:0000256" key="5">
    <source>
        <dbReference type="ARBA" id="ARBA00023175"/>
    </source>
</evidence>
<evidence type="ECO:0000313" key="11">
    <source>
        <dbReference type="EnsemblProtists" id="EKX36969"/>
    </source>
</evidence>
<keyword evidence="4 7" id="KW-0518">Myosin</keyword>
<feature type="region of interest" description="Disordered" evidence="8">
    <location>
        <begin position="620"/>
        <end position="654"/>
    </location>
</feature>
<keyword evidence="2 7" id="KW-0547">Nucleotide-binding</keyword>
<reference evidence="10 12" key="1">
    <citation type="journal article" date="2012" name="Nature">
        <title>Algal genomes reveal evolutionary mosaicism and the fate of nucleomorphs.</title>
        <authorList>
            <consortium name="DOE Joint Genome Institute"/>
            <person name="Curtis B.A."/>
            <person name="Tanifuji G."/>
            <person name="Burki F."/>
            <person name="Gruber A."/>
            <person name="Irimia M."/>
            <person name="Maruyama S."/>
            <person name="Arias M.C."/>
            <person name="Ball S.G."/>
            <person name="Gile G.H."/>
            <person name="Hirakawa Y."/>
            <person name="Hopkins J.F."/>
            <person name="Kuo A."/>
            <person name="Rensing S.A."/>
            <person name="Schmutz J."/>
            <person name="Symeonidi A."/>
            <person name="Elias M."/>
            <person name="Eveleigh R.J."/>
            <person name="Herman E.K."/>
            <person name="Klute M.J."/>
            <person name="Nakayama T."/>
            <person name="Obornik M."/>
            <person name="Reyes-Prieto A."/>
            <person name="Armbrust E.V."/>
            <person name="Aves S.J."/>
            <person name="Beiko R.G."/>
            <person name="Coutinho P."/>
            <person name="Dacks J.B."/>
            <person name="Durnford D.G."/>
            <person name="Fast N.M."/>
            <person name="Green B.R."/>
            <person name="Grisdale C.J."/>
            <person name="Hempel F."/>
            <person name="Henrissat B."/>
            <person name="Hoppner M.P."/>
            <person name="Ishida K."/>
            <person name="Kim E."/>
            <person name="Koreny L."/>
            <person name="Kroth P.G."/>
            <person name="Liu Y."/>
            <person name="Malik S.B."/>
            <person name="Maier U.G."/>
            <person name="McRose D."/>
            <person name="Mock T."/>
            <person name="Neilson J.A."/>
            <person name="Onodera N.T."/>
            <person name="Poole A.M."/>
            <person name="Pritham E.J."/>
            <person name="Richards T.A."/>
            <person name="Rocap G."/>
            <person name="Roy S.W."/>
            <person name="Sarai C."/>
            <person name="Schaack S."/>
            <person name="Shirato S."/>
            <person name="Slamovits C.H."/>
            <person name="Spencer D.F."/>
            <person name="Suzuki S."/>
            <person name="Worden A.Z."/>
            <person name="Zauner S."/>
            <person name="Barry K."/>
            <person name="Bell C."/>
            <person name="Bharti A.K."/>
            <person name="Crow J.A."/>
            <person name="Grimwood J."/>
            <person name="Kramer R."/>
            <person name="Lindquist E."/>
            <person name="Lucas S."/>
            <person name="Salamov A."/>
            <person name="McFadden G.I."/>
            <person name="Lane C.E."/>
            <person name="Keeling P.J."/>
            <person name="Gray M.W."/>
            <person name="Grigoriev I.V."/>
            <person name="Archibald J.M."/>
        </authorList>
    </citation>
    <scope>NUCLEOTIDE SEQUENCE</scope>
    <source>
        <strain evidence="10 12">CCMP2712</strain>
    </source>
</reference>
<dbReference type="OMA" id="HAFTQQT"/>
<dbReference type="FunFam" id="1.10.10.820:FF:000001">
    <property type="entry name" value="Myosin heavy chain"/>
    <property type="match status" value="1"/>
</dbReference>
<dbReference type="GO" id="GO:0007015">
    <property type="term" value="P:actin filament organization"/>
    <property type="evidence" value="ECO:0007669"/>
    <property type="project" value="TreeGrafter"/>
</dbReference>
<organism evidence="10">
    <name type="scientific">Guillardia theta (strain CCMP2712)</name>
    <name type="common">Cryptophyte</name>
    <dbReference type="NCBI Taxonomy" id="905079"/>
    <lineage>
        <taxon>Eukaryota</taxon>
        <taxon>Cryptophyceae</taxon>
        <taxon>Pyrenomonadales</taxon>
        <taxon>Geminigeraceae</taxon>
        <taxon>Guillardia</taxon>
    </lineage>
</organism>
<dbReference type="SUPFAM" id="SSF52540">
    <property type="entry name" value="P-loop containing nucleoside triphosphate hydrolases"/>
    <property type="match status" value="1"/>
</dbReference>
<dbReference type="PANTHER" id="PTHR13140:SF706">
    <property type="entry name" value="DILUTE CLASS UNCONVENTIONAL MYOSIN, ISOFORM C"/>
    <property type="match status" value="1"/>
</dbReference>
<dbReference type="GO" id="GO:0005524">
    <property type="term" value="F:ATP binding"/>
    <property type="evidence" value="ECO:0007669"/>
    <property type="project" value="UniProtKB-UniRule"/>
</dbReference>
<evidence type="ECO:0000256" key="3">
    <source>
        <dbReference type="ARBA" id="ARBA00022840"/>
    </source>
</evidence>
<evidence type="ECO:0000256" key="8">
    <source>
        <dbReference type="SAM" id="MobiDB-lite"/>
    </source>
</evidence>
<evidence type="ECO:0000256" key="1">
    <source>
        <dbReference type="ARBA" id="ARBA00004229"/>
    </source>
</evidence>
<dbReference type="HOGENOM" id="CLU_256745_0_0_1"/>
<gene>
    <name evidence="10" type="ORF">GUITHDRAFT_165588</name>
</gene>
<dbReference type="Gene3D" id="1.20.58.530">
    <property type="match status" value="1"/>
</dbReference>
<dbReference type="GeneID" id="17293758"/>
<dbReference type="OrthoDB" id="6108017at2759"/>
<feature type="region of interest" description="Actin-binding" evidence="7">
    <location>
        <begin position="671"/>
        <end position="693"/>
    </location>
</feature>
<dbReference type="InterPro" id="IPR001609">
    <property type="entry name" value="Myosin_head_motor_dom-like"/>
</dbReference>
<dbReference type="RefSeq" id="XP_005823949.1">
    <property type="nucleotide sequence ID" value="XM_005823892.1"/>
</dbReference>
<evidence type="ECO:0000256" key="6">
    <source>
        <dbReference type="ARBA" id="ARBA00023203"/>
    </source>
</evidence>
<protein>
    <recommendedName>
        <fullName evidence="9">Myosin motor domain-containing protein</fullName>
    </recommendedName>
</protein>
<evidence type="ECO:0000313" key="12">
    <source>
        <dbReference type="Proteomes" id="UP000011087"/>
    </source>
</evidence>
<dbReference type="InterPro" id="IPR027417">
    <property type="entry name" value="P-loop_NTPase"/>
</dbReference>
<proteinExistence type="inferred from homology"/>
<evidence type="ECO:0000256" key="7">
    <source>
        <dbReference type="PROSITE-ProRule" id="PRU00782"/>
    </source>
</evidence>
<dbReference type="Gene3D" id="1.20.5.4820">
    <property type="match status" value="1"/>
</dbReference>
<dbReference type="PROSITE" id="PS51456">
    <property type="entry name" value="MYOSIN_MOTOR"/>
    <property type="match status" value="1"/>
</dbReference>
<dbReference type="InterPro" id="IPR036961">
    <property type="entry name" value="Kinesin_motor_dom_sf"/>
</dbReference>
<dbReference type="GO" id="GO:0016459">
    <property type="term" value="C:myosin complex"/>
    <property type="evidence" value="ECO:0007669"/>
    <property type="project" value="UniProtKB-KW"/>
</dbReference>
<feature type="binding site" evidence="7">
    <location>
        <begin position="163"/>
        <end position="170"/>
    </location>
    <ligand>
        <name>ATP</name>
        <dbReference type="ChEBI" id="CHEBI:30616"/>
    </ligand>
</feature>
<feature type="compositionally biased region" description="Low complexity" evidence="8">
    <location>
        <begin position="837"/>
        <end position="847"/>
    </location>
</feature>
<dbReference type="SMART" id="SM00242">
    <property type="entry name" value="MYSc"/>
    <property type="match status" value="1"/>
</dbReference>
<dbReference type="Gene3D" id="3.40.850.10">
    <property type="entry name" value="Kinesin motor domain"/>
    <property type="match status" value="1"/>
</dbReference>
<evidence type="ECO:0000256" key="2">
    <source>
        <dbReference type="ARBA" id="ARBA00022741"/>
    </source>
</evidence>
<dbReference type="PaxDb" id="55529-EKX36969"/>
<dbReference type="CDD" id="cd00124">
    <property type="entry name" value="MYSc"/>
    <property type="match status" value="1"/>
</dbReference>
<dbReference type="GO" id="GO:0051015">
    <property type="term" value="F:actin filament binding"/>
    <property type="evidence" value="ECO:0007669"/>
    <property type="project" value="TreeGrafter"/>
</dbReference>
<sequence length="1365" mass="154870">MSDPSELAAASAARVWIAEQRDVWQAADVVHRTKQHVDVIMSDTRVRKTLSLSNVVVVPRNPPALEGTNDLVTLQFLDEPNILHNLRIRYEQGEIYTNTGPILIAINPWKTLNIYSPDYIRLYDASNLDKEPGSLPPHVYAVADASYRAMLRDDKDQSILVSGESGAGKTETTKFLMRFLAYVSSSRSQNVTSRMLHLNDAVTEEKVLDSNPLLEAFGNAKTLRNDNSSRFGKYIDLHFGHDGALLGGAIQTYLLEKARVVQQAAGERNFHIFYQLITGSTLLEPSFKEKLDLDSNPDSYRYLMHAPGEECTIDDEKSFARTLKALDSVGITAEERDNILTVVAGILHLGNVEVSGGEGDQKEQAFGLLEHDAPSNVCALLQVGREDLELALCRRRIVATADDQYDVALSRMQANHTRDALAKALYTRLFSFLVMRVNTSLNPGMKARRTLKTSVLDIFGFEFFDVNRFEQFCINYANEKLQQYFVEFVFKLEQAEYIAEGIDWQQVGFSDNRASIELIEAKPNGILAILNEECILPSGGSDQDFARKVREKCEASSCFFAPKLQTDSFTVKHYAGEVNYSSEGFVDANRDLLQPALLDTMIQSGSSFIRNLFDNPLFDINNRRDEKSSQEQDRRGRQQPGRAGAGAGAGGQPRRSTLIFTSVSTQFRQQLVSLVSAISKTSPHFIRCINPNNVRSPALFDTFACLEQLRCGGVMDAVHVTRSGFGSRYPYHDFLERFQCCIKETRGQTVQEKASAIMTAMGMNANMFRLGRTKMFLRHHVIELLEASARRKVYARDLVDMRQKEAERERDRQRQKEREREKFEALGQEEQQDRKPSFSSESGFQENQEQEEEEQGGQGDFNSNSRRPNHLRVSVTSNEEQRQHEPSPLSAGSSHGMKILEKMMEAGWQDDWTYLTRRLDEERTKRWNAEKLASEATMTARIVERELHEERRLRNELSLLIHDLSIQNDIPTLKRELEDIRARMAGEERGQLLGAEAAAEHHDACCVAIQMKLDLAAKIKSLKLSREMPKSISAEELTEVRRRETKLHAQLKALVLGMRSENDINFVNCNHLDNQGEKDFSGSVSMQNEFLVEEMKREVWARKKVLNKVFTSLQACNTNQASKMNDELLHLQTFVLDASEILHEEQGNERDKQTSERVKHSNIIAETRDMLLEGLKRIQNKSQKELNRQGSVQPHHQSDEEWKALHRVMMTASSESNPPALMNVSKELRLQIETKSIVGKTEEQTPLAVSLEALLAVADLIETKGLLLREKEERKQESQRVSRNFELEHAARLQLSTFVKDISLVSDPVFLQARLKALQAKVTEEKNKIRGSEQIKSGMAIQMIKDMEACVMLLEDKVKLLSRLQ</sequence>
<dbReference type="GO" id="GO:0016020">
    <property type="term" value="C:membrane"/>
    <property type="evidence" value="ECO:0007669"/>
    <property type="project" value="TreeGrafter"/>
</dbReference>
<dbReference type="Gene3D" id="1.10.10.820">
    <property type="match status" value="1"/>
</dbReference>
<feature type="region of interest" description="Disordered" evidence="8">
    <location>
        <begin position="803"/>
        <end position="895"/>
    </location>
</feature>
<dbReference type="GO" id="GO:0009507">
    <property type="term" value="C:chloroplast"/>
    <property type="evidence" value="ECO:0007669"/>
    <property type="project" value="UniProtKB-SubCell"/>
</dbReference>
<evidence type="ECO:0000259" key="9">
    <source>
        <dbReference type="PROSITE" id="PS51456"/>
    </source>
</evidence>
<dbReference type="PANTHER" id="PTHR13140">
    <property type="entry name" value="MYOSIN"/>
    <property type="match status" value="1"/>
</dbReference>
<keyword evidence="5 7" id="KW-0505">Motor protein</keyword>